<keyword evidence="4" id="KW-0411">Iron-sulfur</keyword>
<proteinExistence type="predicted"/>
<keyword evidence="2" id="KW-0479">Metal-binding</keyword>
<evidence type="ECO:0000313" key="7">
    <source>
        <dbReference type="EMBL" id="MPM89236.1"/>
    </source>
</evidence>
<keyword evidence="3" id="KW-0408">Iron</keyword>
<evidence type="ECO:0000256" key="3">
    <source>
        <dbReference type="ARBA" id="ARBA00023004"/>
    </source>
</evidence>
<dbReference type="AlphaFoldDB" id="A0A645DIV3"/>
<dbReference type="SUPFAM" id="SSF50022">
    <property type="entry name" value="ISP domain"/>
    <property type="match status" value="1"/>
</dbReference>
<evidence type="ECO:0000259" key="6">
    <source>
        <dbReference type="PROSITE" id="PS51296"/>
    </source>
</evidence>
<organism evidence="7">
    <name type="scientific">bioreactor metagenome</name>
    <dbReference type="NCBI Taxonomy" id="1076179"/>
    <lineage>
        <taxon>unclassified sequences</taxon>
        <taxon>metagenomes</taxon>
        <taxon>ecological metagenomes</taxon>
    </lineage>
</organism>
<comment type="cofactor">
    <cofactor evidence="5">
        <name>[2Fe-2S] cluster</name>
        <dbReference type="ChEBI" id="CHEBI:190135"/>
    </cofactor>
</comment>
<dbReference type="EMBL" id="VSSQ01036699">
    <property type="protein sequence ID" value="MPM89236.1"/>
    <property type="molecule type" value="Genomic_DNA"/>
</dbReference>
<evidence type="ECO:0000256" key="5">
    <source>
        <dbReference type="ARBA" id="ARBA00034078"/>
    </source>
</evidence>
<keyword evidence="7" id="KW-0560">Oxidoreductase</keyword>
<dbReference type="PANTHER" id="PTHR21496">
    <property type="entry name" value="FERREDOXIN-RELATED"/>
    <property type="match status" value="1"/>
</dbReference>
<keyword evidence="7" id="KW-0223">Dioxygenase</keyword>
<protein>
    <submittedName>
        <fullName evidence="7">Naphthalene 1,2-dioxygenase/salicylate 5-hydroxylase systems, ferredoxin component</fullName>
    </submittedName>
</protein>
<dbReference type="GO" id="GO:0051213">
    <property type="term" value="F:dioxygenase activity"/>
    <property type="evidence" value="ECO:0007669"/>
    <property type="project" value="UniProtKB-KW"/>
</dbReference>
<dbReference type="InterPro" id="IPR036922">
    <property type="entry name" value="Rieske_2Fe-2S_sf"/>
</dbReference>
<sequence>MSYTKAASVTDVPEEQCVAVMLDNSEILLAKIDGSYYAVSNKCPHLGGRLSDGILDAGVITCPKHHAKFDLKTGANMGEAKLAFLKIGVKDLKTYPVKVEGDDIWVDLG</sequence>
<dbReference type="GO" id="GO:0051537">
    <property type="term" value="F:2 iron, 2 sulfur cluster binding"/>
    <property type="evidence" value="ECO:0007669"/>
    <property type="project" value="UniProtKB-KW"/>
</dbReference>
<dbReference type="GO" id="GO:0046872">
    <property type="term" value="F:metal ion binding"/>
    <property type="evidence" value="ECO:0007669"/>
    <property type="project" value="UniProtKB-KW"/>
</dbReference>
<dbReference type="Pfam" id="PF00355">
    <property type="entry name" value="Rieske"/>
    <property type="match status" value="1"/>
</dbReference>
<reference evidence="7" key="1">
    <citation type="submission" date="2019-08" db="EMBL/GenBank/DDBJ databases">
        <authorList>
            <person name="Kucharzyk K."/>
            <person name="Murdoch R.W."/>
            <person name="Higgins S."/>
            <person name="Loffler F."/>
        </authorList>
    </citation>
    <scope>NUCLEOTIDE SEQUENCE</scope>
</reference>
<dbReference type="PANTHER" id="PTHR21496:SF0">
    <property type="entry name" value="RIESKE DOMAIN-CONTAINING PROTEIN"/>
    <property type="match status" value="1"/>
</dbReference>
<evidence type="ECO:0000256" key="1">
    <source>
        <dbReference type="ARBA" id="ARBA00022714"/>
    </source>
</evidence>
<dbReference type="InterPro" id="IPR017941">
    <property type="entry name" value="Rieske_2Fe-2S"/>
</dbReference>
<accession>A0A645DIV3</accession>
<dbReference type="Gene3D" id="2.102.10.10">
    <property type="entry name" value="Rieske [2Fe-2S] iron-sulphur domain"/>
    <property type="match status" value="1"/>
</dbReference>
<evidence type="ECO:0000256" key="4">
    <source>
        <dbReference type="ARBA" id="ARBA00023014"/>
    </source>
</evidence>
<comment type="caution">
    <text evidence="7">The sequence shown here is derived from an EMBL/GenBank/DDBJ whole genome shotgun (WGS) entry which is preliminary data.</text>
</comment>
<gene>
    <name evidence="7" type="primary">nagAb_3</name>
    <name evidence="7" type="ORF">SDC9_136344</name>
</gene>
<keyword evidence="1" id="KW-0001">2Fe-2S</keyword>
<evidence type="ECO:0000256" key="2">
    <source>
        <dbReference type="ARBA" id="ARBA00022723"/>
    </source>
</evidence>
<dbReference type="PROSITE" id="PS51296">
    <property type="entry name" value="RIESKE"/>
    <property type="match status" value="1"/>
</dbReference>
<feature type="domain" description="Rieske" evidence="6">
    <location>
        <begin position="4"/>
        <end position="106"/>
    </location>
</feature>
<name>A0A645DIV3_9ZZZZ</name>